<evidence type="ECO:0000256" key="5">
    <source>
        <dbReference type="SAM" id="MobiDB-lite"/>
    </source>
</evidence>
<dbReference type="PANTHER" id="PTHR31100:SF15">
    <property type="entry name" value="AT-HOOK MOTIF NUCLEAR-LOCALIZED PROTEIN 24-RELATED"/>
    <property type="match status" value="1"/>
</dbReference>
<dbReference type="GO" id="GO:0003680">
    <property type="term" value="F:minor groove of adenine-thymine-rich DNA binding"/>
    <property type="evidence" value="ECO:0007669"/>
    <property type="project" value="InterPro"/>
</dbReference>
<feature type="domain" description="PPC" evidence="6">
    <location>
        <begin position="103"/>
        <end position="241"/>
    </location>
</feature>
<sequence length="294" mass="30787">MDPTSGHSLPPPFHTRNFNLHQFRQQNSGDEQSGTNGLTRGGHKRERDDMNNEDMLNNSSGAAAGGGESSDGKDGELGRRPRGRPSGSKNKPKPPIIITRDSANALRTHVMEVSDGCDVMDSVSTFARHRQRAVCIISGTGTVANVTLRQPASPGAIVTLHGRFEILSLSGSFLPPPAPPAATGLTVYLAGGQGQVVGGSVVGTLLAVGPVVIMAASFSNAAYERLPLEDDECTLPIQGGSLGSPGTITPPPSQQQQLMSDPSMFQGLPANLLDTIQLPNDAYWGNNGGSRPSF</sequence>
<evidence type="ECO:0000313" key="7">
    <source>
        <dbReference type="EMBL" id="KAD4384738.1"/>
    </source>
</evidence>
<dbReference type="GO" id="GO:0010228">
    <property type="term" value="P:vegetative to reproductive phase transition of meristem"/>
    <property type="evidence" value="ECO:0007669"/>
    <property type="project" value="TreeGrafter"/>
</dbReference>
<evidence type="ECO:0000256" key="1">
    <source>
        <dbReference type="ARBA" id="ARBA00004123"/>
    </source>
</evidence>
<dbReference type="FunFam" id="3.30.1330.80:FF:000001">
    <property type="entry name" value="AT-hook motif nuclear-localized protein"/>
    <property type="match status" value="1"/>
</dbReference>
<protein>
    <recommendedName>
        <fullName evidence="6">PPC domain-containing protein</fullName>
    </recommendedName>
</protein>
<dbReference type="Proteomes" id="UP000326396">
    <property type="component" value="Linkage Group LG3"/>
</dbReference>
<dbReference type="InterPro" id="IPR005175">
    <property type="entry name" value="PPC_dom"/>
</dbReference>
<dbReference type="PANTHER" id="PTHR31100">
    <property type="entry name" value="AT-HOOK MOTIF NUCLEAR-LOCALIZED PROTEIN 15"/>
    <property type="match status" value="1"/>
</dbReference>
<evidence type="ECO:0000256" key="2">
    <source>
        <dbReference type="ARBA" id="ARBA00023015"/>
    </source>
</evidence>
<dbReference type="CDD" id="cd11378">
    <property type="entry name" value="DUF296"/>
    <property type="match status" value="1"/>
</dbReference>
<gene>
    <name evidence="7" type="ORF">E3N88_24906</name>
</gene>
<comment type="subcellular location">
    <subcellularLocation>
        <location evidence="1">Nucleus</location>
    </subcellularLocation>
</comment>
<evidence type="ECO:0000313" key="8">
    <source>
        <dbReference type="Proteomes" id="UP000326396"/>
    </source>
</evidence>
<accession>A0A5N6N644</accession>
<dbReference type="EMBL" id="SZYD01000013">
    <property type="protein sequence ID" value="KAD4384738.1"/>
    <property type="molecule type" value="Genomic_DNA"/>
</dbReference>
<feature type="compositionally biased region" description="Polar residues" evidence="5">
    <location>
        <begin position="16"/>
        <end position="38"/>
    </location>
</feature>
<dbReference type="InterPro" id="IPR014476">
    <property type="entry name" value="AHL15-29"/>
</dbReference>
<keyword evidence="4" id="KW-0804">Transcription</keyword>
<name>A0A5N6N644_9ASTR</name>
<evidence type="ECO:0000256" key="3">
    <source>
        <dbReference type="ARBA" id="ARBA00023125"/>
    </source>
</evidence>
<dbReference type="OrthoDB" id="780035at2759"/>
<dbReference type="Pfam" id="PF03479">
    <property type="entry name" value="PCC"/>
    <property type="match status" value="1"/>
</dbReference>
<reference evidence="7 8" key="1">
    <citation type="submission" date="2019-05" db="EMBL/GenBank/DDBJ databases">
        <title>Mikania micrantha, genome provides insights into the molecular mechanism of rapid growth.</title>
        <authorList>
            <person name="Liu B."/>
        </authorList>
    </citation>
    <scope>NUCLEOTIDE SEQUENCE [LARGE SCALE GENOMIC DNA]</scope>
    <source>
        <strain evidence="7">NLD-2019</strain>
        <tissue evidence="7">Leaf</tissue>
    </source>
</reference>
<dbReference type="AlphaFoldDB" id="A0A5N6N644"/>
<evidence type="ECO:0000259" key="6">
    <source>
        <dbReference type="PROSITE" id="PS51742"/>
    </source>
</evidence>
<feature type="region of interest" description="Disordered" evidence="5">
    <location>
        <begin position="235"/>
        <end position="259"/>
    </location>
</feature>
<keyword evidence="3" id="KW-0238">DNA-binding</keyword>
<dbReference type="GO" id="GO:0005634">
    <property type="term" value="C:nucleus"/>
    <property type="evidence" value="ECO:0007669"/>
    <property type="project" value="UniProtKB-SubCell"/>
</dbReference>
<dbReference type="SUPFAM" id="SSF117856">
    <property type="entry name" value="AF0104/ALDC/Ptd012-like"/>
    <property type="match status" value="1"/>
</dbReference>
<keyword evidence="2" id="KW-0805">Transcription regulation</keyword>
<feature type="region of interest" description="Disordered" evidence="5">
    <location>
        <begin position="1"/>
        <end position="98"/>
    </location>
</feature>
<evidence type="ECO:0000256" key="4">
    <source>
        <dbReference type="ARBA" id="ARBA00023163"/>
    </source>
</evidence>
<dbReference type="GO" id="GO:0003700">
    <property type="term" value="F:DNA-binding transcription factor activity"/>
    <property type="evidence" value="ECO:0007669"/>
    <property type="project" value="TreeGrafter"/>
</dbReference>
<dbReference type="Gene3D" id="3.30.1330.80">
    <property type="entry name" value="Hypothetical protein, similar to alpha- acetolactate decarboxylase, domain 2"/>
    <property type="match status" value="1"/>
</dbReference>
<proteinExistence type="predicted"/>
<feature type="compositionally biased region" description="Basic and acidic residues" evidence="5">
    <location>
        <begin position="70"/>
        <end position="79"/>
    </location>
</feature>
<dbReference type="PROSITE" id="PS51742">
    <property type="entry name" value="PPC"/>
    <property type="match status" value="1"/>
</dbReference>
<organism evidence="7 8">
    <name type="scientific">Mikania micrantha</name>
    <name type="common">bitter vine</name>
    <dbReference type="NCBI Taxonomy" id="192012"/>
    <lineage>
        <taxon>Eukaryota</taxon>
        <taxon>Viridiplantae</taxon>
        <taxon>Streptophyta</taxon>
        <taxon>Embryophyta</taxon>
        <taxon>Tracheophyta</taxon>
        <taxon>Spermatophyta</taxon>
        <taxon>Magnoliopsida</taxon>
        <taxon>eudicotyledons</taxon>
        <taxon>Gunneridae</taxon>
        <taxon>Pentapetalae</taxon>
        <taxon>asterids</taxon>
        <taxon>campanulids</taxon>
        <taxon>Asterales</taxon>
        <taxon>Asteraceae</taxon>
        <taxon>Asteroideae</taxon>
        <taxon>Heliantheae alliance</taxon>
        <taxon>Eupatorieae</taxon>
        <taxon>Mikania</taxon>
    </lineage>
</organism>
<keyword evidence="8" id="KW-1185">Reference proteome</keyword>
<comment type="caution">
    <text evidence="7">The sequence shown here is derived from an EMBL/GenBank/DDBJ whole genome shotgun (WGS) entry which is preliminary data.</text>
</comment>